<dbReference type="Pfam" id="PF00270">
    <property type="entry name" value="DEAD"/>
    <property type="match status" value="1"/>
</dbReference>
<dbReference type="FunFam" id="3.40.50.300:FF:000885">
    <property type="entry name" value="DNA polymerase theta"/>
    <property type="match status" value="1"/>
</dbReference>
<dbReference type="AlphaFoldDB" id="A0A485NMN2"/>
<dbReference type="EMBL" id="CAAGRJ010018037">
    <property type="protein sequence ID" value="VFV33418.1"/>
    <property type="molecule type" value="Genomic_DNA"/>
</dbReference>
<dbReference type="InterPro" id="IPR046931">
    <property type="entry name" value="HTH_61"/>
</dbReference>
<dbReference type="PANTHER" id="PTHR47961">
    <property type="entry name" value="DNA POLYMERASE THETA, PUTATIVE (AFU_ORTHOLOGUE AFUA_1G05260)-RELATED"/>
    <property type="match status" value="1"/>
</dbReference>
<keyword evidence="1" id="KW-0547">Nucleotide-binding</keyword>
<dbReference type="PROSITE" id="PS51192">
    <property type="entry name" value="HELICASE_ATP_BIND_1"/>
    <property type="match status" value="1"/>
</dbReference>
<dbReference type="InterPro" id="IPR027417">
    <property type="entry name" value="P-loop_NTPase"/>
</dbReference>
<evidence type="ECO:0000256" key="4">
    <source>
        <dbReference type="ARBA" id="ARBA00022840"/>
    </source>
</evidence>
<dbReference type="InterPro" id="IPR050474">
    <property type="entry name" value="Hel308_SKI2-like"/>
</dbReference>
<keyword evidence="10" id="KW-1185">Reference proteome</keyword>
<accession>A0A485NMN2</accession>
<organism evidence="9 10">
    <name type="scientific">Lynx pardinus</name>
    <name type="common">Iberian lynx</name>
    <name type="synonym">Felis pardina</name>
    <dbReference type="NCBI Taxonomy" id="191816"/>
    <lineage>
        <taxon>Eukaryota</taxon>
        <taxon>Metazoa</taxon>
        <taxon>Chordata</taxon>
        <taxon>Craniata</taxon>
        <taxon>Vertebrata</taxon>
        <taxon>Euteleostomi</taxon>
        <taxon>Mammalia</taxon>
        <taxon>Eutheria</taxon>
        <taxon>Laurasiatheria</taxon>
        <taxon>Carnivora</taxon>
        <taxon>Feliformia</taxon>
        <taxon>Felidae</taxon>
        <taxon>Felinae</taxon>
        <taxon>Lynx</taxon>
    </lineage>
</organism>
<evidence type="ECO:0000259" key="7">
    <source>
        <dbReference type="PROSITE" id="PS51192"/>
    </source>
</evidence>
<dbReference type="CDD" id="cd18795">
    <property type="entry name" value="SF2_C_Ski2"/>
    <property type="match status" value="1"/>
</dbReference>
<sequence>MNLPRWSGKRRRSASGSDSFSGSCCDSNDSPLLPSGPVLSPPPGLGRCLKNLGRLPAAAAGECKQTVSDDQMDKLLLANWGLPAAVLEKYHSFGVKKMFEWQAECLLLGQVLEGKNLVYSAPTSAGKTLVAELLMLKRVLEMRKKALFILPFVSVAKEKKYYLQSLFQEVGINVDGYMGSASPTRRFSSLDIAVCTIERANGLINRLIEENKMDLLGMVVVDELHMLGDSHRGYLLELLLTKICYITHKSASCQTDLASPLSNAVQIVGMSATLPNLDLVASWLNAELYHTNFRPVPLLESVKIGNSIYDSSMKLVREFQPSLQVKGDEDHVVSLCYETVCDNHSVLLFCPSKKWCEKLADIIAREFYNLHHQAEEVSSRFPDPFVSNQVQYFHYIHYFIYSLINICYCNFLLLGLTFEERDIIEGAFRQGQIRVLAATSTLSSGVNLPARRVIIRTPIFSGRPLDILTYKQMVGRAGRKGVDTVGESILVCKNSEKSKGIALLQGSLKPVRSCLQRREGEEVTASMIRAILEIIVGGMASTSQDMQTYASCTFLAASMREGKLGIQKNQDSVQLGAIEACVMWLLENEFIQITEASDGTEGKVYHPTHLGSATLSSSLSPTDTLDIFADLQRAMKGFVLENDLHIVYLGSSGGNRVQ</sequence>
<evidence type="ECO:0000259" key="8">
    <source>
        <dbReference type="PROSITE" id="PS51194"/>
    </source>
</evidence>
<keyword evidence="4" id="KW-0067">ATP-binding</keyword>
<dbReference type="InterPro" id="IPR001650">
    <property type="entry name" value="Helicase_C-like"/>
</dbReference>
<dbReference type="SMART" id="SM00487">
    <property type="entry name" value="DEXDc"/>
    <property type="match status" value="1"/>
</dbReference>
<keyword evidence="2" id="KW-0378">Hydrolase</keyword>
<comment type="catalytic activity">
    <reaction evidence="5">
        <text>ATP + H2O = ADP + phosphate + H(+)</text>
        <dbReference type="Rhea" id="RHEA:13065"/>
        <dbReference type="ChEBI" id="CHEBI:15377"/>
        <dbReference type="ChEBI" id="CHEBI:15378"/>
        <dbReference type="ChEBI" id="CHEBI:30616"/>
        <dbReference type="ChEBI" id="CHEBI:43474"/>
        <dbReference type="ChEBI" id="CHEBI:456216"/>
        <dbReference type="EC" id="5.6.2.4"/>
    </reaction>
</comment>
<keyword evidence="3" id="KW-0347">Helicase</keyword>
<feature type="compositionally biased region" description="Low complexity" evidence="6">
    <location>
        <begin position="14"/>
        <end position="28"/>
    </location>
</feature>
<dbReference type="InterPro" id="IPR048960">
    <property type="entry name" value="POLQ-like_helical"/>
</dbReference>
<dbReference type="FunFam" id="3.40.50.300:FF:000753">
    <property type="entry name" value="Polymerase (DNA directed), theta"/>
    <property type="match status" value="1"/>
</dbReference>
<dbReference type="PROSITE" id="PS51194">
    <property type="entry name" value="HELICASE_CTER"/>
    <property type="match status" value="1"/>
</dbReference>
<reference evidence="9 10" key="1">
    <citation type="submission" date="2019-01" db="EMBL/GenBank/DDBJ databases">
        <authorList>
            <person name="Alioto T."/>
            <person name="Alioto T."/>
        </authorList>
    </citation>
    <scope>NUCLEOTIDE SEQUENCE [LARGE SCALE GENOMIC DNA]</scope>
</reference>
<dbReference type="GO" id="GO:0043138">
    <property type="term" value="F:3'-5' DNA helicase activity"/>
    <property type="evidence" value="ECO:0007669"/>
    <property type="project" value="UniProtKB-EC"/>
</dbReference>
<feature type="region of interest" description="Disordered" evidence="6">
    <location>
        <begin position="1"/>
        <end position="28"/>
    </location>
</feature>
<evidence type="ECO:0000256" key="3">
    <source>
        <dbReference type="ARBA" id="ARBA00022806"/>
    </source>
</evidence>
<feature type="non-terminal residue" evidence="9">
    <location>
        <position position="658"/>
    </location>
</feature>
<dbReference type="Pfam" id="PF00271">
    <property type="entry name" value="Helicase_C"/>
    <property type="match status" value="1"/>
</dbReference>
<dbReference type="GO" id="GO:0005524">
    <property type="term" value="F:ATP binding"/>
    <property type="evidence" value="ECO:0007669"/>
    <property type="project" value="UniProtKB-KW"/>
</dbReference>
<dbReference type="InterPro" id="IPR011545">
    <property type="entry name" value="DEAD/DEAH_box_helicase_dom"/>
</dbReference>
<proteinExistence type="predicted"/>
<name>A0A485NMN2_LYNPA</name>
<dbReference type="Proteomes" id="UP000386466">
    <property type="component" value="Unassembled WGS sequence"/>
</dbReference>
<dbReference type="GO" id="GO:0016787">
    <property type="term" value="F:hydrolase activity"/>
    <property type="evidence" value="ECO:0007669"/>
    <property type="project" value="UniProtKB-KW"/>
</dbReference>
<dbReference type="GO" id="GO:0003676">
    <property type="term" value="F:nucleic acid binding"/>
    <property type="evidence" value="ECO:0007669"/>
    <property type="project" value="InterPro"/>
</dbReference>
<protein>
    <submittedName>
        <fullName evidence="9">Uncharacterized protein</fullName>
    </submittedName>
</protein>
<evidence type="ECO:0000256" key="2">
    <source>
        <dbReference type="ARBA" id="ARBA00022801"/>
    </source>
</evidence>
<evidence type="ECO:0000313" key="10">
    <source>
        <dbReference type="Proteomes" id="UP000386466"/>
    </source>
</evidence>
<dbReference type="Gene3D" id="3.40.50.300">
    <property type="entry name" value="P-loop containing nucleotide triphosphate hydrolases"/>
    <property type="match status" value="2"/>
</dbReference>
<dbReference type="Pfam" id="PF20470">
    <property type="entry name" value="HTH_61"/>
    <property type="match status" value="1"/>
</dbReference>
<feature type="domain" description="Helicase ATP-binding" evidence="7">
    <location>
        <begin position="108"/>
        <end position="292"/>
    </location>
</feature>
<dbReference type="InterPro" id="IPR014001">
    <property type="entry name" value="Helicase_ATP-bd"/>
</dbReference>
<feature type="domain" description="Helicase C-terminal" evidence="8">
    <location>
        <begin position="331"/>
        <end position="550"/>
    </location>
</feature>
<evidence type="ECO:0000256" key="5">
    <source>
        <dbReference type="ARBA" id="ARBA00048988"/>
    </source>
</evidence>
<evidence type="ECO:0000256" key="1">
    <source>
        <dbReference type="ARBA" id="ARBA00022741"/>
    </source>
</evidence>
<dbReference type="SMART" id="SM00490">
    <property type="entry name" value="HELICc"/>
    <property type="match status" value="1"/>
</dbReference>
<evidence type="ECO:0000256" key="6">
    <source>
        <dbReference type="SAM" id="MobiDB-lite"/>
    </source>
</evidence>
<dbReference type="SUPFAM" id="SSF52540">
    <property type="entry name" value="P-loop containing nucleoside triphosphate hydrolases"/>
    <property type="match status" value="1"/>
</dbReference>
<gene>
    <name evidence="9" type="ORF">LYPA_23C012111</name>
</gene>
<dbReference type="Pfam" id="PF21099">
    <property type="entry name" value="POLQ_helical"/>
    <property type="match status" value="1"/>
</dbReference>
<dbReference type="PANTHER" id="PTHR47961:SF6">
    <property type="entry name" value="DNA-DIRECTED DNA POLYMERASE"/>
    <property type="match status" value="1"/>
</dbReference>
<evidence type="ECO:0000313" key="9">
    <source>
        <dbReference type="EMBL" id="VFV33418.1"/>
    </source>
</evidence>
<dbReference type="CDD" id="cd18026">
    <property type="entry name" value="DEXHc_POLQ-like"/>
    <property type="match status" value="1"/>
</dbReference>